<feature type="region of interest" description="Disordered" evidence="5">
    <location>
        <begin position="227"/>
        <end position="255"/>
    </location>
</feature>
<evidence type="ECO:0000259" key="6">
    <source>
        <dbReference type="PROSITE" id="PS50157"/>
    </source>
</evidence>
<organism evidence="8 9">
    <name type="scientific">Iris pallida</name>
    <name type="common">Sweet iris</name>
    <dbReference type="NCBI Taxonomy" id="29817"/>
    <lineage>
        <taxon>Eukaryota</taxon>
        <taxon>Viridiplantae</taxon>
        <taxon>Streptophyta</taxon>
        <taxon>Embryophyta</taxon>
        <taxon>Tracheophyta</taxon>
        <taxon>Spermatophyta</taxon>
        <taxon>Magnoliopsida</taxon>
        <taxon>Liliopsida</taxon>
        <taxon>Asparagales</taxon>
        <taxon>Iridaceae</taxon>
        <taxon>Iridoideae</taxon>
        <taxon>Irideae</taxon>
        <taxon>Iris</taxon>
    </lineage>
</organism>
<dbReference type="InterPro" id="IPR052398">
    <property type="entry name" value="Ubiquitin_hydrolase_53/54"/>
</dbReference>
<feature type="compositionally biased region" description="Basic and acidic residues" evidence="5">
    <location>
        <begin position="300"/>
        <end position="310"/>
    </location>
</feature>
<feature type="compositionally biased region" description="Low complexity" evidence="5">
    <location>
        <begin position="271"/>
        <end position="294"/>
    </location>
</feature>
<feature type="domain" description="C2H2-type" evidence="6">
    <location>
        <begin position="378"/>
        <end position="406"/>
    </location>
</feature>
<dbReference type="GO" id="GO:0016579">
    <property type="term" value="P:protein deubiquitination"/>
    <property type="evidence" value="ECO:0007669"/>
    <property type="project" value="InterPro"/>
</dbReference>
<dbReference type="PROSITE" id="PS00028">
    <property type="entry name" value="ZINC_FINGER_C2H2_1"/>
    <property type="match status" value="1"/>
</dbReference>
<comment type="caution">
    <text evidence="8">The sequence shown here is derived from an EMBL/GenBank/DDBJ whole genome shotgun (WGS) entry which is preliminary data.</text>
</comment>
<dbReference type="EMBL" id="JANAVB010034620">
    <property type="protein sequence ID" value="KAJ6806251.1"/>
    <property type="molecule type" value="Genomic_DNA"/>
</dbReference>
<dbReference type="SUPFAM" id="SSF54001">
    <property type="entry name" value="Cysteine proteinases"/>
    <property type="match status" value="1"/>
</dbReference>
<feature type="compositionally biased region" description="Polar residues" evidence="5">
    <location>
        <begin position="1241"/>
        <end position="1252"/>
    </location>
</feature>
<dbReference type="PROSITE" id="PS50235">
    <property type="entry name" value="USP_3"/>
    <property type="match status" value="1"/>
</dbReference>
<dbReference type="GO" id="GO:0008270">
    <property type="term" value="F:zinc ion binding"/>
    <property type="evidence" value="ECO:0007669"/>
    <property type="project" value="UniProtKB-KW"/>
</dbReference>
<evidence type="ECO:0000259" key="7">
    <source>
        <dbReference type="PROSITE" id="PS50235"/>
    </source>
</evidence>
<dbReference type="PANTHER" id="PTHR22975">
    <property type="entry name" value="UBIQUITIN SPECIFIC PROTEINASE"/>
    <property type="match status" value="1"/>
</dbReference>
<feature type="compositionally biased region" description="Low complexity" evidence="5">
    <location>
        <begin position="10"/>
        <end position="25"/>
    </location>
</feature>
<dbReference type="InterPro" id="IPR001394">
    <property type="entry name" value="Peptidase_C19_UCH"/>
</dbReference>
<dbReference type="InterPro" id="IPR028889">
    <property type="entry name" value="USP"/>
</dbReference>
<feature type="domain" description="USP" evidence="7">
    <location>
        <begin position="1373"/>
        <end position="1700"/>
    </location>
</feature>
<evidence type="ECO:0000256" key="2">
    <source>
        <dbReference type="ARBA" id="ARBA00022801"/>
    </source>
</evidence>
<name>A0AAX6EQQ6_IRIPA</name>
<feature type="compositionally biased region" description="Basic and acidic residues" evidence="5">
    <location>
        <begin position="150"/>
        <end position="160"/>
    </location>
</feature>
<feature type="region of interest" description="Disordered" evidence="5">
    <location>
        <begin position="477"/>
        <end position="509"/>
    </location>
</feature>
<evidence type="ECO:0000256" key="1">
    <source>
        <dbReference type="ARBA" id="ARBA00022786"/>
    </source>
</evidence>
<keyword evidence="9" id="KW-1185">Reference proteome</keyword>
<dbReference type="InterPro" id="IPR006865">
    <property type="entry name" value="DUF629"/>
</dbReference>
<dbReference type="Gene3D" id="1.25.40.10">
    <property type="entry name" value="Tetratricopeptide repeat domain"/>
    <property type="match status" value="1"/>
</dbReference>
<feature type="region of interest" description="Disordered" evidence="5">
    <location>
        <begin position="271"/>
        <end position="310"/>
    </location>
</feature>
<dbReference type="InterPro" id="IPR013087">
    <property type="entry name" value="Znf_C2H2_type"/>
</dbReference>
<evidence type="ECO:0000256" key="4">
    <source>
        <dbReference type="SAM" id="Coils"/>
    </source>
</evidence>
<dbReference type="Proteomes" id="UP001140949">
    <property type="component" value="Unassembled WGS sequence"/>
</dbReference>
<keyword evidence="2" id="KW-0378">Hydrolase</keyword>
<dbReference type="InterPro" id="IPR011990">
    <property type="entry name" value="TPR-like_helical_dom_sf"/>
</dbReference>
<dbReference type="InterPro" id="IPR006866">
    <property type="entry name" value="DUF627_N"/>
</dbReference>
<sequence length="1701" mass="188934">MGHRKRNPNPSSADDQSPAAPAAADVKAECERALNALRRGNPNRAMRMMKESVARHGDSSPLLHRVHGTVLLKAASVLDDPSAKLRHLRSAVESARKAAELSPSSVEFAHFHANLLFEAASADPSSAGGRGFEDAVVECERALAIPDPVDPAKESLHDDSASASSSNPSLSTPESRVAHVHSELRSLIQKSNLASISNWMKNISGSGSSGEEKFRLIPMRRLSGSAEDPMEVRLVQSPRRPNEIKKANKTPEERRKEIEVRVAAARLLQQQQLQHKSSGSNGDADPSSSSSSSSLQQQRLAERRKQINSKKISERMDQVRVYWNSMDVGTRRRFFSVSIADLRAHYNSLSSKENVAASEMLLEALGFVEANAGAWNFWVCCRCDEKFTDSDSHMQHVVQEHMGSLPAKMQSVLPQQVDGEWIGMLLDDSNWKPVDTLAAAKMVEQEEEGVEGELGFSSSKCQFNDSVIDNDSVSEYWSSKENSDSSSSQSPQLGESSSSSTGIASSNGFATESRDNGIVITNPSNFDVDCASRIWPLSNDAERIKLLERIQGMFQLLAKHKSLSVGHLNKVIQFAMDEVQALHSGSLLINHAPLDRSPICICFLGAAQLRKVLKFLQELSQSCGLGRYASGEKDSGSVTASNDVSDVTSGSHGSDFLLQGVGIAYDPPSGLLLDAHLLNGKKNGSDDSIPETDTLVSWLFSGPLSGEELLSWTRAREEKSHLGMETLQMLDKEFGAMQSMCEKKCEHLSYEEALQTVENLCLEELKKREQQALKPIVPQSYEAVLRKRREELVERENDELMLDSARFELEAISNLLKEAQALNASQFGYEDAVPGVTSRLCDLESGEEDEWRMHDYVHQGDTCVEIAIQRQKEQLSVELNKIDAKIMRNVTNMQQLELKLGPASAFDYRTIVLPLVKSFLRMHLEELVDKDATEKSDAAREALLVELALAEKKNIKVGESKQMQDKSKDKKKNKDNKKAKDIKAVGSNGQLNLYQETSEQFEFSGATHRSLIESEVMTTGDCLKQQEEEYRRKIELEAEERKLEETLEYQRRIEEEAKQKHLAEQFKNATGFSPNIVVEETCAVDSHLHADYPSPWSGLSYTNPRSSLNYNSPIGLKDIEFGDFHTAEPTICNDKVELDQSKNESGRQDPLLNSEAQWVIGGNHEIPSNEILPLSGNGGKQNKSVGVHMNGTETITALGISSNNCNLQKISKKTSQYHSRSKQGTGGDVQNGFCPSDQRGTRQSNRKNNSTKLPDGNARSLSHAKENYLYGQTSNEAKDQTHAMKPDYIYNDHKNPGAQTLVQLKTEDDDDEIFQADLKKAVRQSLDTFQAQRNSPVVPVLRYHQDGDPEVDNHGFSTSEPATISSSKDLYGTGLRNEVGEYNCFLNVIIQSLWHLRRFRDEFLRMSSLHAHVGNPCVVCALYDIFTALSKATFKGQREAVAPTSLRIALSNLYPDSNFFQEAQMNDASEVLAVIFNCLHQSFTSTKCETESQGSNCMGTWDCASNTCIAHILFGMNIFEQMNCYSCGMESRHLKYTSFFHNINANALRTTKMSSVESSFDELLKIVEMNHQLPCDVEAGGCGKANYIHHILSTPPHVFTTVLGWQNMNESVEDISATMAAITPEVDIGVLYSGLAQGGRHYLVSVVCYYGQHYHCFAYEGKQWVMYDDQTVKVIGGWGDVVNMCERGHLQPQVLLYEASN</sequence>
<proteinExistence type="predicted"/>
<protein>
    <recommendedName>
        <fullName evidence="10">USP domain-containing protein</fullName>
    </recommendedName>
</protein>
<dbReference type="Pfam" id="PF04780">
    <property type="entry name" value="DUF629"/>
    <property type="match status" value="1"/>
</dbReference>
<keyword evidence="3" id="KW-0479">Metal-binding</keyword>
<feature type="region of interest" description="Disordered" evidence="5">
    <location>
        <begin position="147"/>
        <end position="178"/>
    </location>
</feature>
<feature type="compositionally biased region" description="Basic and acidic residues" evidence="5">
    <location>
        <begin position="958"/>
        <end position="968"/>
    </location>
</feature>
<feature type="compositionally biased region" description="Low complexity" evidence="5">
    <location>
        <begin position="477"/>
        <end position="506"/>
    </location>
</feature>
<evidence type="ECO:0000256" key="5">
    <source>
        <dbReference type="SAM" id="MobiDB-lite"/>
    </source>
</evidence>
<keyword evidence="3" id="KW-0863">Zinc-finger</keyword>
<feature type="region of interest" description="Disordered" evidence="5">
    <location>
        <begin position="1"/>
        <end position="27"/>
    </location>
</feature>
<dbReference type="CDD" id="cd02257">
    <property type="entry name" value="Peptidase_C19"/>
    <property type="match status" value="1"/>
</dbReference>
<dbReference type="PANTHER" id="PTHR22975:SF9">
    <property type="entry name" value="ECHINUS SPLICE FORM 3"/>
    <property type="match status" value="1"/>
</dbReference>
<feature type="compositionally biased region" description="Basic and acidic residues" evidence="5">
    <location>
        <begin position="240"/>
        <end position="255"/>
    </location>
</feature>
<dbReference type="InterPro" id="IPR038765">
    <property type="entry name" value="Papain-like_cys_pep_sf"/>
</dbReference>
<dbReference type="Pfam" id="PF04781">
    <property type="entry name" value="DUF627"/>
    <property type="match status" value="1"/>
</dbReference>
<evidence type="ECO:0000313" key="8">
    <source>
        <dbReference type="EMBL" id="KAJ6806251.1"/>
    </source>
</evidence>
<reference evidence="8" key="2">
    <citation type="submission" date="2023-04" db="EMBL/GenBank/DDBJ databases">
        <authorList>
            <person name="Bruccoleri R.E."/>
            <person name="Oakeley E.J."/>
            <person name="Faust A.-M."/>
            <person name="Dessus-Babus S."/>
            <person name="Altorfer M."/>
            <person name="Burckhardt D."/>
            <person name="Oertli M."/>
            <person name="Naumann U."/>
            <person name="Petersen F."/>
            <person name="Wong J."/>
        </authorList>
    </citation>
    <scope>NUCLEOTIDE SEQUENCE</scope>
    <source>
        <strain evidence="8">GSM-AAB239-AS_SAM_17_03QT</strain>
        <tissue evidence="8">Leaf</tissue>
    </source>
</reference>
<accession>A0AAX6EQQ6</accession>
<dbReference type="GO" id="GO:0004843">
    <property type="term" value="F:cysteine-type deubiquitinase activity"/>
    <property type="evidence" value="ECO:0007669"/>
    <property type="project" value="InterPro"/>
</dbReference>
<feature type="region of interest" description="Disordered" evidence="5">
    <location>
        <begin position="1212"/>
        <end position="1263"/>
    </location>
</feature>
<feature type="coiled-coil region" evidence="4">
    <location>
        <begin position="1026"/>
        <end position="1056"/>
    </location>
</feature>
<keyword evidence="1" id="KW-0833">Ubl conjugation pathway</keyword>
<gene>
    <name evidence="8" type="ORF">M6B38_175255</name>
</gene>
<dbReference type="Gene3D" id="3.90.70.10">
    <property type="entry name" value="Cysteine proteinases"/>
    <property type="match status" value="1"/>
</dbReference>
<dbReference type="Pfam" id="PF00443">
    <property type="entry name" value="UCH"/>
    <property type="match status" value="1"/>
</dbReference>
<feature type="region of interest" description="Disordered" evidence="5">
    <location>
        <begin position="958"/>
        <end position="982"/>
    </location>
</feature>
<feature type="compositionally biased region" description="Low complexity" evidence="5">
    <location>
        <begin position="161"/>
        <end position="175"/>
    </location>
</feature>
<keyword evidence="4" id="KW-0175">Coiled coil</keyword>
<evidence type="ECO:0008006" key="10">
    <source>
        <dbReference type="Google" id="ProtNLM"/>
    </source>
</evidence>
<evidence type="ECO:0000256" key="3">
    <source>
        <dbReference type="PROSITE-ProRule" id="PRU00042"/>
    </source>
</evidence>
<reference evidence="8" key="1">
    <citation type="journal article" date="2023" name="GigaByte">
        <title>Genome assembly of the bearded iris, Iris pallida Lam.</title>
        <authorList>
            <person name="Bruccoleri R.E."/>
            <person name="Oakeley E.J."/>
            <person name="Faust A.M.E."/>
            <person name="Altorfer M."/>
            <person name="Dessus-Babus S."/>
            <person name="Burckhardt D."/>
            <person name="Oertli M."/>
            <person name="Naumann U."/>
            <person name="Petersen F."/>
            <person name="Wong J."/>
        </authorList>
    </citation>
    <scope>NUCLEOTIDE SEQUENCE</scope>
    <source>
        <strain evidence="8">GSM-AAB239-AS_SAM_17_03QT</strain>
    </source>
</reference>
<dbReference type="PROSITE" id="PS50157">
    <property type="entry name" value="ZINC_FINGER_C2H2_2"/>
    <property type="match status" value="1"/>
</dbReference>
<keyword evidence="3" id="KW-0862">Zinc</keyword>
<evidence type="ECO:0000313" key="9">
    <source>
        <dbReference type="Proteomes" id="UP001140949"/>
    </source>
</evidence>